<evidence type="ECO:0000313" key="3">
    <source>
        <dbReference type="Proteomes" id="UP000759103"/>
    </source>
</evidence>
<keyword evidence="3" id="KW-1185">Reference proteome</keyword>
<feature type="compositionally biased region" description="Low complexity" evidence="1">
    <location>
        <begin position="43"/>
        <end position="56"/>
    </location>
</feature>
<dbReference type="Proteomes" id="UP000759103">
    <property type="component" value="Unassembled WGS sequence"/>
</dbReference>
<organism evidence="2 3">
    <name type="scientific">Sphingomonas citri</name>
    <dbReference type="NCBI Taxonomy" id="2862499"/>
    <lineage>
        <taxon>Bacteria</taxon>
        <taxon>Pseudomonadati</taxon>
        <taxon>Pseudomonadota</taxon>
        <taxon>Alphaproteobacteria</taxon>
        <taxon>Sphingomonadales</taxon>
        <taxon>Sphingomonadaceae</taxon>
        <taxon>Sphingomonas</taxon>
    </lineage>
</organism>
<feature type="region of interest" description="Disordered" evidence="1">
    <location>
        <begin position="42"/>
        <end position="68"/>
    </location>
</feature>
<accession>A0ABS7BQR4</accession>
<protein>
    <submittedName>
        <fullName evidence="2">Uncharacterized protein</fullName>
    </submittedName>
</protein>
<dbReference type="RefSeq" id="WP_219749307.1">
    <property type="nucleotide sequence ID" value="NZ_JAHXZN010000005.1"/>
</dbReference>
<sequence>MSKSYVAARAFKDAGTETAFEAGEPVTGTRAFLANYEAAGLIEPAPADETPAPETKAPTRKPRARKSA</sequence>
<name>A0ABS7BQR4_9SPHN</name>
<reference evidence="2 3" key="1">
    <citation type="submission" date="2021-07" db="EMBL/GenBank/DDBJ databases">
        <title>Sphingomonas sp.</title>
        <authorList>
            <person name="Feng G."/>
            <person name="Li J."/>
            <person name="Pan M."/>
        </authorList>
    </citation>
    <scope>NUCLEOTIDE SEQUENCE [LARGE SCALE GENOMIC DNA]</scope>
    <source>
        <strain evidence="2 3">RRHST34</strain>
    </source>
</reference>
<evidence type="ECO:0000313" key="2">
    <source>
        <dbReference type="EMBL" id="MBW6531926.1"/>
    </source>
</evidence>
<comment type="caution">
    <text evidence="2">The sequence shown here is derived from an EMBL/GenBank/DDBJ whole genome shotgun (WGS) entry which is preliminary data.</text>
</comment>
<proteinExistence type="predicted"/>
<gene>
    <name evidence="2" type="ORF">KZ820_14385</name>
</gene>
<evidence type="ECO:0000256" key="1">
    <source>
        <dbReference type="SAM" id="MobiDB-lite"/>
    </source>
</evidence>
<feature type="compositionally biased region" description="Basic residues" evidence="1">
    <location>
        <begin position="58"/>
        <end position="68"/>
    </location>
</feature>
<dbReference type="EMBL" id="JAHXZN010000005">
    <property type="protein sequence ID" value="MBW6531926.1"/>
    <property type="molecule type" value="Genomic_DNA"/>
</dbReference>